<protein>
    <submittedName>
        <fullName evidence="6">Uncharacterized protein</fullName>
    </submittedName>
</protein>
<dbReference type="GO" id="GO:0005634">
    <property type="term" value="C:nucleus"/>
    <property type="evidence" value="ECO:0007669"/>
    <property type="project" value="TreeGrafter"/>
</dbReference>
<sequence>MLGPELLAAVRAEDETRVRLLLQHGADIHDRTGTKQTALILAVEAGSRDIARLLLATGFDIDASDADGNTALHLAAKQSRYQMVRLLLSKGADKEVSDNSGRTPLHSASKLGDAVLVQLLVNDGANISAIDDDGNTAVVLAEVEGHIHVLKALGHSQSIDKGKEADEVTSSDGKKEDDVTGLDELSEEKGEKESPAVTLETLEPTMKGTPGDSSDSDGSDAESPMEPWSVVRDVPSIIRAVAFSPNGRVLATGHESDGVILWDTDEWEQLHSHNIEGGVVDLSFSSDAHLAACSHDKVLLLDMSIRDRNWITLTEEKSQRVAFSPSGRYFVTGNNQCTDSEPDISVHQIRVHTTKTTKVIWTTTMGNNAWFILPSDSIAFLDYKHQPLGLAICSLATGHVEERIPLPGTLMLPRLSPFAQSNNGHVLALGRRIFDLGSKETKRTVLQYDAWIPNNKNNRFPSTAALSPNGTIAVRNMTPHSGSEGGLESILEFFETRTGRFFYHLDHEQTLFSSSFSPDGRFLVLGGTKLVIMTNLENLPFSSFAEKKLYLGYSAMLMSMRWSK</sequence>
<dbReference type="Gene3D" id="2.130.10.10">
    <property type="entry name" value="YVTN repeat-like/Quinoprotein amine dehydrogenase"/>
    <property type="match status" value="2"/>
</dbReference>
<organism evidence="6 7">
    <name type="scientific">Aspergillus mulundensis</name>
    <dbReference type="NCBI Taxonomy" id="1810919"/>
    <lineage>
        <taxon>Eukaryota</taxon>
        <taxon>Fungi</taxon>
        <taxon>Dikarya</taxon>
        <taxon>Ascomycota</taxon>
        <taxon>Pezizomycotina</taxon>
        <taxon>Eurotiomycetes</taxon>
        <taxon>Eurotiomycetidae</taxon>
        <taxon>Eurotiales</taxon>
        <taxon>Aspergillaceae</taxon>
        <taxon>Aspergillus</taxon>
        <taxon>Aspergillus subgen. Nidulantes</taxon>
    </lineage>
</organism>
<dbReference type="Gene3D" id="1.25.40.20">
    <property type="entry name" value="Ankyrin repeat-containing domain"/>
    <property type="match status" value="2"/>
</dbReference>
<dbReference type="PANTHER" id="PTHR24201:SF16">
    <property type="entry name" value="ANKYRIN-1-LIKE-RELATED"/>
    <property type="match status" value="1"/>
</dbReference>
<reference evidence="6 7" key="1">
    <citation type="journal article" date="2018" name="IMA Fungus">
        <title>IMA Genome-F 9: Draft genome sequence of Annulohypoxylon stygium, Aspergillus mulundensis, Berkeleyomyces basicola (syn. Thielaviopsis basicola), Ceratocystis smalleyi, two Cercospora beticola strains, Coleophoma cylindrospora, Fusarium fracticaudum, Phialophora cf. hyalina, and Morchella septimelata.</title>
        <authorList>
            <person name="Wingfield B.D."/>
            <person name="Bills G.F."/>
            <person name="Dong Y."/>
            <person name="Huang W."/>
            <person name="Nel W.J."/>
            <person name="Swalarsk-Parry B.S."/>
            <person name="Vaghefi N."/>
            <person name="Wilken P.M."/>
            <person name="An Z."/>
            <person name="de Beer Z.W."/>
            <person name="De Vos L."/>
            <person name="Chen L."/>
            <person name="Duong T.A."/>
            <person name="Gao Y."/>
            <person name="Hammerbacher A."/>
            <person name="Kikkert J.R."/>
            <person name="Li Y."/>
            <person name="Li H."/>
            <person name="Li K."/>
            <person name="Li Q."/>
            <person name="Liu X."/>
            <person name="Ma X."/>
            <person name="Naidoo K."/>
            <person name="Pethybridge S.J."/>
            <person name="Sun J."/>
            <person name="Steenkamp E.T."/>
            <person name="van der Nest M.A."/>
            <person name="van Wyk S."/>
            <person name="Wingfield M.J."/>
            <person name="Xiong C."/>
            <person name="Yue Q."/>
            <person name="Zhang X."/>
        </authorList>
    </citation>
    <scope>NUCLEOTIDE SEQUENCE [LARGE SCALE GENOMIC DNA]</scope>
    <source>
        <strain evidence="6 7">DSM 5745</strain>
    </source>
</reference>
<dbReference type="Pfam" id="PF12796">
    <property type="entry name" value="Ank_2"/>
    <property type="match status" value="1"/>
</dbReference>
<dbReference type="SUPFAM" id="SSF48403">
    <property type="entry name" value="Ankyrin repeat"/>
    <property type="match status" value="1"/>
</dbReference>
<evidence type="ECO:0000256" key="5">
    <source>
        <dbReference type="SAM" id="MobiDB-lite"/>
    </source>
</evidence>
<keyword evidence="4" id="KW-0853">WD repeat</keyword>
<dbReference type="SUPFAM" id="SSF82171">
    <property type="entry name" value="DPP6 N-terminal domain-like"/>
    <property type="match status" value="1"/>
</dbReference>
<dbReference type="RefSeq" id="XP_026607510.1">
    <property type="nucleotide sequence ID" value="XM_026744347.1"/>
</dbReference>
<dbReference type="EMBL" id="PVWQ01000002">
    <property type="protein sequence ID" value="RDW90556.1"/>
    <property type="molecule type" value="Genomic_DNA"/>
</dbReference>
<dbReference type="OrthoDB" id="20872at2759"/>
<keyword evidence="2 3" id="KW-0040">ANK repeat</keyword>
<dbReference type="Pfam" id="PF00023">
    <property type="entry name" value="Ank"/>
    <property type="match status" value="1"/>
</dbReference>
<dbReference type="InterPro" id="IPR050776">
    <property type="entry name" value="Ank_Repeat/CDKN_Inhibitor"/>
</dbReference>
<dbReference type="InterPro" id="IPR015943">
    <property type="entry name" value="WD40/YVTN_repeat-like_dom_sf"/>
</dbReference>
<dbReference type="STRING" id="1810919.A0A3D8SW80"/>
<dbReference type="InterPro" id="IPR002110">
    <property type="entry name" value="Ankyrin_rpt"/>
</dbReference>
<dbReference type="PANTHER" id="PTHR24201">
    <property type="entry name" value="ANK_REP_REGION DOMAIN-CONTAINING PROTEIN"/>
    <property type="match status" value="1"/>
</dbReference>
<dbReference type="SMART" id="SM00248">
    <property type="entry name" value="ANK"/>
    <property type="match status" value="5"/>
</dbReference>
<feature type="compositionally biased region" description="Basic and acidic residues" evidence="5">
    <location>
        <begin position="158"/>
        <end position="178"/>
    </location>
</feature>
<keyword evidence="7" id="KW-1185">Reference proteome</keyword>
<evidence type="ECO:0000256" key="1">
    <source>
        <dbReference type="ARBA" id="ARBA00022737"/>
    </source>
</evidence>
<feature type="repeat" description="ANK" evidence="3">
    <location>
        <begin position="34"/>
        <end position="66"/>
    </location>
</feature>
<dbReference type="InterPro" id="IPR036770">
    <property type="entry name" value="Ankyrin_rpt-contain_sf"/>
</dbReference>
<dbReference type="PRINTS" id="PR01415">
    <property type="entry name" value="ANKYRIN"/>
</dbReference>
<name>A0A3D8SW80_9EURO</name>
<accession>A0A3D8SW80</accession>
<dbReference type="SMART" id="SM00320">
    <property type="entry name" value="WD40"/>
    <property type="match status" value="4"/>
</dbReference>
<evidence type="ECO:0000256" key="3">
    <source>
        <dbReference type="PROSITE-ProRule" id="PRU00023"/>
    </source>
</evidence>
<evidence type="ECO:0000256" key="2">
    <source>
        <dbReference type="ARBA" id="ARBA00023043"/>
    </source>
</evidence>
<dbReference type="Pfam" id="PF00400">
    <property type="entry name" value="WD40"/>
    <property type="match status" value="1"/>
</dbReference>
<feature type="repeat" description="ANK" evidence="3">
    <location>
        <begin position="67"/>
        <end position="99"/>
    </location>
</feature>
<comment type="caution">
    <text evidence="6">The sequence shown here is derived from an EMBL/GenBank/DDBJ whole genome shotgun (WGS) entry which is preliminary data.</text>
</comment>
<dbReference type="PROSITE" id="PS50082">
    <property type="entry name" value="WD_REPEATS_2"/>
    <property type="match status" value="1"/>
</dbReference>
<dbReference type="AlphaFoldDB" id="A0A3D8SW80"/>
<dbReference type="InterPro" id="IPR001680">
    <property type="entry name" value="WD40_rpt"/>
</dbReference>
<evidence type="ECO:0000313" key="6">
    <source>
        <dbReference type="EMBL" id="RDW90556.1"/>
    </source>
</evidence>
<dbReference type="Proteomes" id="UP000256690">
    <property type="component" value="Unassembled WGS sequence"/>
</dbReference>
<keyword evidence="1" id="KW-0677">Repeat</keyword>
<proteinExistence type="predicted"/>
<feature type="region of interest" description="Disordered" evidence="5">
    <location>
        <begin position="158"/>
        <end position="228"/>
    </location>
</feature>
<gene>
    <name evidence="6" type="ORF">DSM5745_02331</name>
</gene>
<feature type="repeat" description="WD" evidence="4">
    <location>
        <begin position="238"/>
        <end position="272"/>
    </location>
</feature>
<dbReference type="GeneID" id="38112701"/>
<dbReference type="PROSITE" id="PS50297">
    <property type="entry name" value="ANK_REP_REGION"/>
    <property type="match status" value="3"/>
</dbReference>
<evidence type="ECO:0000256" key="4">
    <source>
        <dbReference type="PROSITE-ProRule" id="PRU00221"/>
    </source>
</evidence>
<evidence type="ECO:0000313" key="7">
    <source>
        <dbReference type="Proteomes" id="UP000256690"/>
    </source>
</evidence>
<dbReference type="PROSITE" id="PS50088">
    <property type="entry name" value="ANK_REPEAT"/>
    <property type="match status" value="3"/>
</dbReference>
<feature type="repeat" description="ANK" evidence="3">
    <location>
        <begin position="100"/>
        <end position="132"/>
    </location>
</feature>